<organism evidence="2 3">
    <name type="scientific">Bacteroides acidifaciens</name>
    <dbReference type="NCBI Taxonomy" id="85831"/>
    <lineage>
        <taxon>Bacteria</taxon>
        <taxon>Pseudomonadati</taxon>
        <taxon>Bacteroidota</taxon>
        <taxon>Bacteroidia</taxon>
        <taxon>Bacteroidales</taxon>
        <taxon>Bacteroidaceae</taxon>
        <taxon>Bacteroides</taxon>
    </lineage>
</organism>
<protein>
    <submittedName>
        <fullName evidence="2">Uncharacterized protein</fullName>
    </submittedName>
</protein>
<evidence type="ECO:0000313" key="2">
    <source>
        <dbReference type="EMBL" id="RLT78461.1"/>
    </source>
</evidence>
<dbReference type="EMBL" id="RAZM01000106">
    <property type="protein sequence ID" value="RLT78461.1"/>
    <property type="molecule type" value="Genomic_DNA"/>
</dbReference>
<feature type="transmembrane region" description="Helical" evidence="1">
    <location>
        <begin position="76"/>
        <end position="108"/>
    </location>
</feature>
<dbReference type="AlphaFoldDB" id="A0A3L8A4G8"/>
<keyword evidence="1" id="KW-0472">Membrane</keyword>
<keyword evidence="1" id="KW-0812">Transmembrane</keyword>
<feature type="transmembrane region" description="Helical" evidence="1">
    <location>
        <begin position="39"/>
        <end position="64"/>
    </location>
</feature>
<reference evidence="2 3" key="1">
    <citation type="submission" date="2018-09" db="EMBL/GenBank/DDBJ databases">
        <title>Murine metabolic-syndrome-specific gut microbial biobank.</title>
        <authorList>
            <person name="Liu C."/>
        </authorList>
    </citation>
    <scope>NUCLEOTIDE SEQUENCE [LARGE SCALE GENOMIC DNA]</scope>
    <source>
        <strain evidence="2 3">0.1X-D8-26</strain>
    </source>
</reference>
<evidence type="ECO:0000256" key="1">
    <source>
        <dbReference type="SAM" id="Phobius"/>
    </source>
</evidence>
<name>A0A3L8A4G8_9BACE</name>
<evidence type="ECO:0000313" key="3">
    <source>
        <dbReference type="Proteomes" id="UP000267159"/>
    </source>
</evidence>
<dbReference type="RefSeq" id="WP_121766438.1">
    <property type="nucleotide sequence ID" value="NZ_RAZM01000106.1"/>
</dbReference>
<dbReference type="Proteomes" id="UP000267159">
    <property type="component" value="Unassembled WGS sequence"/>
</dbReference>
<gene>
    <name evidence="2" type="ORF">D7Y07_19080</name>
</gene>
<comment type="caution">
    <text evidence="2">The sequence shown here is derived from an EMBL/GenBank/DDBJ whole genome shotgun (WGS) entry which is preliminary data.</text>
</comment>
<proteinExistence type="predicted"/>
<sequence>MTEKIAHVTNDFDSLCNICIEILEGLSKDLGMSYGELNVWLFVIIQPATILLFMTTTVVLSIMLYRKNCQNKTTKFIAATVSLLSVICYVVAVVLAGLYVWAIMAIMARAEQLM</sequence>
<accession>A0A3L8A4G8</accession>
<keyword evidence="1" id="KW-1133">Transmembrane helix</keyword>